<feature type="transmembrane region" description="Helical" evidence="4">
    <location>
        <begin position="513"/>
        <end position="539"/>
    </location>
</feature>
<dbReference type="Proteomes" id="UP001515943">
    <property type="component" value="Unassembled WGS sequence"/>
</dbReference>
<feature type="transmembrane region" description="Helical" evidence="4">
    <location>
        <begin position="551"/>
        <end position="569"/>
    </location>
</feature>
<proteinExistence type="predicted"/>
<sequence>MLLRSRIAKREISQEAPVSWPRPDPRVGAAAVTLRQERSSVSRRLAYVVISVVFANYLGNAFIYVLLAGATPVRIVSSLACLLAIGYLQLRVFSRPSANLRSAKAYLALGAMALLVFAPVPFFGYAWGGMPGFLAGSALLVLPGRVRWLVFVGVAMANAATKVSSGITLGLLAYSMAATLVAGLVVYGLSRLPSQVLQLENARSELADLAVSQERLRFARDVHDLLGFSLSAITLKVELARKMIGDHTDRAVRELAEILGIARDALTDVRAVASSYRELSLADEIDSARSVLTAAGVAATIEMDHAELSPRSRTVLATVLREGVTNLLRHSNATRCSITVSGTGRMVSIDIVNDGTPTEAPTDHGSGLTNLATRTSAIGGSLLAKSFPDGTYRLRAEVPADPASEQPVSGPRPVGPSIPTRFAQVLLTAVVIGYGVMAAALATYSVPVGSAAFASAAVSSALIALLVLGVVSHPRVRTNSALGYAALAGLAVCVYVPQFVFHNPNLGGVPGFLAGSAALVLPRWFGWAGFVAVVAGQGVIQGVFGYPTADIAYGVMATMNHGLVLYALTRLRSMVTELHEAREELATAAVTQERLRFARDLHDLLGFSLSAITLKSELTHRLLTIDPGRARQELTEVLDISRQALADVRSVALSYRELSLNEETQSAQALLSAADIEVTVRIDACEELPTDVRVTLATVLREGVTNLLRHSKAERCEIVLSSSPRLVTMDIINDGIPTTERNSRNGSGIGNLTTRVCALGGSLDAGPTSERTFRLHAEIPLA</sequence>
<dbReference type="Gene3D" id="3.30.565.10">
    <property type="entry name" value="Histidine kinase-like ATPase, C-terminal domain"/>
    <property type="match status" value="2"/>
</dbReference>
<keyword evidence="4" id="KW-0812">Transmembrane</keyword>
<evidence type="ECO:0000259" key="5">
    <source>
        <dbReference type="Pfam" id="PF07730"/>
    </source>
</evidence>
<evidence type="ECO:0000313" key="7">
    <source>
        <dbReference type="Proteomes" id="UP001515943"/>
    </source>
</evidence>
<evidence type="ECO:0000256" key="3">
    <source>
        <dbReference type="ARBA" id="ARBA00023012"/>
    </source>
</evidence>
<dbReference type="InterPro" id="IPR050482">
    <property type="entry name" value="Sensor_HK_TwoCompSys"/>
</dbReference>
<organism evidence="6 7">
    <name type="scientific">Lentzea indica</name>
    <dbReference type="NCBI Taxonomy" id="2604800"/>
    <lineage>
        <taxon>Bacteria</taxon>
        <taxon>Bacillati</taxon>
        <taxon>Actinomycetota</taxon>
        <taxon>Actinomycetes</taxon>
        <taxon>Pseudonocardiales</taxon>
        <taxon>Pseudonocardiaceae</taxon>
        <taxon>Lentzea</taxon>
    </lineage>
</organism>
<name>A0ABX1F8S1_9PSEU</name>
<evidence type="ECO:0000256" key="1">
    <source>
        <dbReference type="ARBA" id="ARBA00022679"/>
    </source>
</evidence>
<comment type="caution">
    <text evidence="6">The sequence shown here is derived from an EMBL/GenBank/DDBJ whole genome shotgun (WGS) entry which is preliminary data.</text>
</comment>
<dbReference type="Gene3D" id="1.20.5.1930">
    <property type="match status" value="2"/>
</dbReference>
<dbReference type="EMBL" id="VSRL01000001">
    <property type="protein sequence ID" value="NKE55308.1"/>
    <property type="molecule type" value="Genomic_DNA"/>
</dbReference>
<gene>
    <name evidence="6" type="ORF">FXN61_00105</name>
</gene>
<feature type="transmembrane region" description="Helical" evidence="4">
    <location>
        <begin position="451"/>
        <end position="470"/>
    </location>
</feature>
<reference evidence="6 7" key="1">
    <citation type="submission" date="2019-08" db="EMBL/GenBank/DDBJ databases">
        <title>Lentzea from Indian Himalayas.</title>
        <authorList>
            <person name="Mandal S."/>
            <person name="Mallick Gupta A."/>
            <person name="Maiti P.K."/>
            <person name="Sarkar J."/>
            <person name="Mandal S."/>
        </authorList>
    </citation>
    <scope>NUCLEOTIDE SEQUENCE [LARGE SCALE GENOMIC DNA]</scope>
    <source>
        <strain evidence="6 7">PSKA42</strain>
    </source>
</reference>
<evidence type="ECO:0000256" key="4">
    <source>
        <dbReference type="SAM" id="Phobius"/>
    </source>
</evidence>
<feature type="transmembrane region" description="Helical" evidence="4">
    <location>
        <begin position="422"/>
        <end position="444"/>
    </location>
</feature>
<feature type="transmembrane region" description="Helical" evidence="4">
    <location>
        <begin position="482"/>
        <end position="501"/>
    </location>
</feature>
<keyword evidence="2 6" id="KW-0418">Kinase</keyword>
<feature type="transmembrane region" description="Helical" evidence="4">
    <location>
        <begin position="73"/>
        <end position="93"/>
    </location>
</feature>
<feature type="domain" description="Signal transduction histidine kinase subgroup 3 dimerisation and phosphoacceptor" evidence="5">
    <location>
        <begin position="593"/>
        <end position="657"/>
    </location>
</feature>
<keyword evidence="4" id="KW-1133">Transmembrane helix</keyword>
<dbReference type="InterPro" id="IPR011712">
    <property type="entry name" value="Sig_transdc_His_kin_sub3_dim/P"/>
</dbReference>
<dbReference type="Pfam" id="PF07730">
    <property type="entry name" value="HisKA_3"/>
    <property type="match status" value="2"/>
</dbReference>
<dbReference type="PANTHER" id="PTHR24421">
    <property type="entry name" value="NITRATE/NITRITE SENSOR PROTEIN NARX-RELATED"/>
    <property type="match status" value="1"/>
</dbReference>
<accession>A0ABX1F8S1</accession>
<dbReference type="PANTHER" id="PTHR24421:SF63">
    <property type="entry name" value="SENSOR HISTIDINE KINASE DESK"/>
    <property type="match status" value="1"/>
</dbReference>
<evidence type="ECO:0000313" key="6">
    <source>
        <dbReference type="EMBL" id="NKE55308.1"/>
    </source>
</evidence>
<dbReference type="SUPFAM" id="SSF55874">
    <property type="entry name" value="ATPase domain of HSP90 chaperone/DNA topoisomerase II/histidine kinase"/>
    <property type="match status" value="2"/>
</dbReference>
<dbReference type="InterPro" id="IPR036890">
    <property type="entry name" value="HATPase_C_sf"/>
</dbReference>
<evidence type="ECO:0000256" key="2">
    <source>
        <dbReference type="ARBA" id="ARBA00022777"/>
    </source>
</evidence>
<feature type="transmembrane region" description="Helical" evidence="4">
    <location>
        <begin position="169"/>
        <end position="189"/>
    </location>
</feature>
<feature type="transmembrane region" description="Helical" evidence="4">
    <location>
        <begin position="105"/>
        <end position="127"/>
    </location>
</feature>
<feature type="transmembrane region" description="Helical" evidence="4">
    <location>
        <begin position="45"/>
        <end position="67"/>
    </location>
</feature>
<dbReference type="GO" id="GO:0016301">
    <property type="term" value="F:kinase activity"/>
    <property type="evidence" value="ECO:0007669"/>
    <property type="project" value="UniProtKB-KW"/>
</dbReference>
<protein>
    <submittedName>
        <fullName evidence="6">Histidine kinase</fullName>
    </submittedName>
</protein>
<dbReference type="CDD" id="cd16917">
    <property type="entry name" value="HATPase_UhpB-NarQ-NarX-like"/>
    <property type="match status" value="2"/>
</dbReference>
<keyword evidence="3" id="KW-0902">Two-component regulatory system</keyword>
<keyword evidence="4" id="KW-0472">Membrane</keyword>
<keyword evidence="7" id="KW-1185">Reference proteome</keyword>
<keyword evidence="1" id="KW-0808">Transferase</keyword>
<feature type="domain" description="Signal transduction histidine kinase subgroup 3 dimerisation and phosphoacceptor" evidence="5">
    <location>
        <begin position="214"/>
        <end position="278"/>
    </location>
</feature>